<reference evidence="2 3" key="1">
    <citation type="submission" date="2022-06" db="EMBL/GenBank/DDBJ databases">
        <title>Mesorhizobium sp. strain RP14 Genome sequencing and assembly.</title>
        <authorList>
            <person name="Kim I."/>
        </authorList>
    </citation>
    <scope>NUCLEOTIDE SEQUENCE [LARGE SCALE GENOMIC DNA]</scope>
    <source>
        <strain evidence="3">RP14(2022)</strain>
    </source>
</reference>
<feature type="domain" description="DUF6894" evidence="1">
    <location>
        <begin position="3"/>
        <end position="72"/>
    </location>
</feature>
<comment type="caution">
    <text evidence="2">The sequence shown here is derived from an EMBL/GenBank/DDBJ whole genome shotgun (WGS) entry which is preliminary data.</text>
</comment>
<keyword evidence="3" id="KW-1185">Reference proteome</keyword>
<dbReference type="RefSeq" id="WP_252819430.1">
    <property type="nucleotide sequence ID" value="NZ_JAMXQS010000006.1"/>
</dbReference>
<evidence type="ECO:0000259" key="1">
    <source>
        <dbReference type="Pfam" id="PF21834"/>
    </source>
</evidence>
<evidence type="ECO:0000313" key="3">
    <source>
        <dbReference type="Proteomes" id="UP001205906"/>
    </source>
</evidence>
<name>A0ABT1C722_9HYPH</name>
<protein>
    <recommendedName>
        <fullName evidence="1">DUF6894 domain-containing protein</fullName>
    </recommendedName>
</protein>
<dbReference type="EMBL" id="JAMXQS010000006">
    <property type="protein sequence ID" value="MCO6050624.1"/>
    <property type="molecule type" value="Genomic_DNA"/>
</dbReference>
<dbReference type="InterPro" id="IPR054189">
    <property type="entry name" value="DUF6894"/>
</dbReference>
<dbReference type="Pfam" id="PF21834">
    <property type="entry name" value="DUF6894"/>
    <property type="match status" value="1"/>
</dbReference>
<organism evidence="2 3">
    <name type="scientific">Mesorhizobium liriopis</name>
    <dbReference type="NCBI Taxonomy" id="2953882"/>
    <lineage>
        <taxon>Bacteria</taxon>
        <taxon>Pseudomonadati</taxon>
        <taxon>Pseudomonadota</taxon>
        <taxon>Alphaproteobacteria</taxon>
        <taxon>Hyphomicrobiales</taxon>
        <taxon>Phyllobacteriaceae</taxon>
        <taxon>Mesorhizobium</taxon>
    </lineage>
</organism>
<sequence length="84" mass="9292">MPLYFFDTFENGTHIVDDHGHDCVSHEEVRLEAMRVLPSIAREEIPKDGDRQAFTVLVKDEAGAPVYSATLTFAGLWLGGNGTE</sequence>
<accession>A0ABT1C722</accession>
<proteinExistence type="predicted"/>
<gene>
    <name evidence="2" type="ORF">NGM99_12605</name>
</gene>
<evidence type="ECO:0000313" key="2">
    <source>
        <dbReference type="EMBL" id="MCO6050624.1"/>
    </source>
</evidence>
<dbReference type="Proteomes" id="UP001205906">
    <property type="component" value="Unassembled WGS sequence"/>
</dbReference>